<dbReference type="Proteomes" id="UP000314294">
    <property type="component" value="Unassembled WGS sequence"/>
</dbReference>
<dbReference type="UniPathway" id="UPA00143"/>
<organism evidence="1 2">
    <name type="scientific">Liparis tanakae</name>
    <name type="common">Tanaka's snailfish</name>
    <dbReference type="NCBI Taxonomy" id="230148"/>
    <lineage>
        <taxon>Eukaryota</taxon>
        <taxon>Metazoa</taxon>
        <taxon>Chordata</taxon>
        <taxon>Craniata</taxon>
        <taxon>Vertebrata</taxon>
        <taxon>Euteleostomi</taxon>
        <taxon>Actinopterygii</taxon>
        <taxon>Neopterygii</taxon>
        <taxon>Teleostei</taxon>
        <taxon>Neoteleostei</taxon>
        <taxon>Acanthomorphata</taxon>
        <taxon>Eupercaria</taxon>
        <taxon>Perciformes</taxon>
        <taxon>Cottioidei</taxon>
        <taxon>Cottales</taxon>
        <taxon>Liparidae</taxon>
        <taxon>Liparis</taxon>
    </lineage>
</organism>
<sequence>MHSAVVAHQSFALRALSWLGQIIQYSGKSATHYPQSLISLPIIPHCVFDERVPVADGLRRVLCEVGLQKGPEGENSSLVDQLMLNDSKMWKGPSNILIINSLL</sequence>
<reference evidence="1 2" key="1">
    <citation type="submission" date="2019-03" db="EMBL/GenBank/DDBJ databases">
        <title>First draft genome of Liparis tanakae, snailfish: a comprehensive survey of snailfish specific genes.</title>
        <authorList>
            <person name="Kim W."/>
            <person name="Song I."/>
            <person name="Jeong J.-H."/>
            <person name="Kim D."/>
            <person name="Kim S."/>
            <person name="Ryu S."/>
            <person name="Song J.Y."/>
            <person name="Lee S.K."/>
        </authorList>
    </citation>
    <scope>NUCLEOTIDE SEQUENCE [LARGE SCALE GENOMIC DNA]</scope>
    <source>
        <tissue evidence="1">Muscle</tissue>
    </source>
</reference>
<dbReference type="AlphaFoldDB" id="A0A4Z2EHU6"/>
<evidence type="ECO:0000313" key="2">
    <source>
        <dbReference type="Proteomes" id="UP000314294"/>
    </source>
</evidence>
<evidence type="ECO:0000313" key="1">
    <source>
        <dbReference type="EMBL" id="TNN28201.1"/>
    </source>
</evidence>
<dbReference type="GO" id="GO:0016567">
    <property type="term" value="P:protein ubiquitination"/>
    <property type="evidence" value="ECO:0007669"/>
    <property type="project" value="UniProtKB-UniPathway"/>
</dbReference>
<name>A0A4Z2EHU6_9TELE</name>
<proteinExistence type="predicted"/>
<dbReference type="OrthoDB" id="26387at2759"/>
<accession>A0A4Z2EHU6</accession>
<protein>
    <submittedName>
        <fullName evidence="1">E3 ubiquitin-protein ligase UBR2</fullName>
    </submittedName>
</protein>
<comment type="caution">
    <text evidence="1">The sequence shown here is derived from an EMBL/GenBank/DDBJ whole genome shotgun (WGS) entry which is preliminary data.</text>
</comment>
<dbReference type="EMBL" id="SRLO01007171">
    <property type="protein sequence ID" value="TNN28201.1"/>
    <property type="molecule type" value="Genomic_DNA"/>
</dbReference>
<gene>
    <name evidence="1" type="primary">Ubr2_0</name>
    <name evidence="1" type="ORF">EYF80_061651</name>
</gene>
<keyword evidence="2" id="KW-1185">Reference proteome</keyword>